<proteinExistence type="predicted"/>
<dbReference type="AlphaFoldDB" id="A0AAD4BJV7"/>
<dbReference type="EMBL" id="WHUW01000039">
    <property type="protein sequence ID" value="KAF8432553.1"/>
    <property type="molecule type" value="Genomic_DNA"/>
</dbReference>
<evidence type="ECO:0000313" key="1">
    <source>
        <dbReference type="EMBL" id="KAF8432553.1"/>
    </source>
</evidence>
<sequence>MLQVMRFPWKDDKNIGKWWDGLDEQPQVEADEEPIDLKGLVPHLDDETTGNFVLQLTESKLIQKTGYETVNKLTKLVLQNNIGYVVPGVFSPPIVNALKKLVKMGDFEASDAVAEKLKKGMQEII</sequence>
<organism evidence="1 2">
    <name type="scientific">Boletus edulis BED1</name>
    <dbReference type="NCBI Taxonomy" id="1328754"/>
    <lineage>
        <taxon>Eukaryota</taxon>
        <taxon>Fungi</taxon>
        <taxon>Dikarya</taxon>
        <taxon>Basidiomycota</taxon>
        <taxon>Agaricomycotina</taxon>
        <taxon>Agaricomycetes</taxon>
        <taxon>Agaricomycetidae</taxon>
        <taxon>Boletales</taxon>
        <taxon>Boletineae</taxon>
        <taxon>Boletaceae</taxon>
        <taxon>Boletoideae</taxon>
        <taxon>Boletus</taxon>
    </lineage>
</organism>
<name>A0AAD4BJV7_BOLED</name>
<accession>A0AAD4BJV7</accession>
<keyword evidence="2" id="KW-1185">Reference proteome</keyword>
<reference evidence="1" key="2">
    <citation type="journal article" date="2020" name="Nat. Commun.">
        <title>Large-scale genome sequencing of mycorrhizal fungi provides insights into the early evolution of symbiotic traits.</title>
        <authorList>
            <person name="Miyauchi S."/>
            <person name="Kiss E."/>
            <person name="Kuo A."/>
            <person name="Drula E."/>
            <person name="Kohler A."/>
            <person name="Sanchez-Garcia M."/>
            <person name="Morin E."/>
            <person name="Andreopoulos B."/>
            <person name="Barry K.W."/>
            <person name="Bonito G."/>
            <person name="Buee M."/>
            <person name="Carver A."/>
            <person name="Chen C."/>
            <person name="Cichocki N."/>
            <person name="Clum A."/>
            <person name="Culley D."/>
            <person name="Crous P.W."/>
            <person name="Fauchery L."/>
            <person name="Girlanda M."/>
            <person name="Hayes R.D."/>
            <person name="Keri Z."/>
            <person name="LaButti K."/>
            <person name="Lipzen A."/>
            <person name="Lombard V."/>
            <person name="Magnuson J."/>
            <person name="Maillard F."/>
            <person name="Murat C."/>
            <person name="Nolan M."/>
            <person name="Ohm R.A."/>
            <person name="Pangilinan J."/>
            <person name="Pereira M.F."/>
            <person name="Perotto S."/>
            <person name="Peter M."/>
            <person name="Pfister S."/>
            <person name="Riley R."/>
            <person name="Sitrit Y."/>
            <person name="Stielow J.B."/>
            <person name="Szollosi G."/>
            <person name="Zifcakova L."/>
            <person name="Stursova M."/>
            <person name="Spatafora J.W."/>
            <person name="Tedersoo L."/>
            <person name="Vaario L.M."/>
            <person name="Yamada A."/>
            <person name="Yan M."/>
            <person name="Wang P."/>
            <person name="Xu J."/>
            <person name="Bruns T."/>
            <person name="Baldrian P."/>
            <person name="Vilgalys R."/>
            <person name="Dunand C."/>
            <person name="Henrissat B."/>
            <person name="Grigoriev I.V."/>
            <person name="Hibbett D."/>
            <person name="Nagy L.G."/>
            <person name="Martin F.M."/>
        </authorList>
    </citation>
    <scope>NUCLEOTIDE SEQUENCE</scope>
    <source>
        <strain evidence="1">BED1</strain>
    </source>
</reference>
<reference evidence="1" key="1">
    <citation type="submission" date="2019-10" db="EMBL/GenBank/DDBJ databases">
        <authorList>
            <consortium name="DOE Joint Genome Institute"/>
            <person name="Kuo A."/>
            <person name="Miyauchi S."/>
            <person name="Kiss E."/>
            <person name="Drula E."/>
            <person name="Kohler A."/>
            <person name="Sanchez-Garcia M."/>
            <person name="Andreopoulos B."/>
            <person name="Barry K.W."/>
            <person name="Bonito G."/>
            <person name="Buee M."/>
            <person name="Carver A."/>
            <person name="Chen C."/>
            <person name="Cichocki N."/>
            <person name="Clum A."/>
            <person name="Culley D."/>
            <person name="Crous P.W."/>
            <person name="Fauchery L."/>
            <person name="Girlanda M."/>
            <person name="Hayes R."/>
            <person name="Keri Z."/>
            <person name="LaButti K."/>
            <person name="Lipzen A."/>
            <person name="Lombard V."/>
            <person name="Magnuson J."/>
            <person name="Maillard F."/>
            <person name="Morin E."/>
            <person name="Murat C."/>
            <person name="Nolan M."/>
            <person name="Ohm R."/>
            <person name="Pangilinan J."/>
            <person name="Pereira M."/>
            <person name="Perotto S."/>
            <person name="Peter M."/>
            <person name="Riley R."/>
            <person name="Sitrit Y."/>
            <person name="Stielow B."/>
            <person name="Szollosi G."/>
            <person name="Zifcakova L."/>
            <person name="Stursova M."/>
            <person name="Spatafora J.W."/>
            <person name="Tedersoo L."/>
            <person name="Vaario L.-M."/>
            <person name="Yamada A."/>
            <person name="Yan M."/>
            <person name="Wang P."/>
            <person name="Xu J."/>
            <person name="Bruns T."/>
            <person name="Baldrian P."/>
            <person name="Vilgalys R."/>
            <person name="Henrissat B."/>
            <person name="Grigoriev I.V."/>
            <person name="Hibbett D."/>
            <person name="Nagy L.G."/>
            <person name="Martin F.M."/>
        </authorList>
    </citation>
    <scope>NUCLEOTIDE SEQUENCE</scope>
    <source>
        <strain evidence="1">BED1</strain>
    </source>
</reference>
<protein>
    <submittedName>
        <fullName evidence="1">Uncharacterized protein</fullName>
    </submittedName>
</protein>
<gene>
    <name evidence="1" type="ORF">L210DRAFT_3507427</name>
</gene>
<evidence type="ECO:0000313" key="2">
    <source>
        <dbReference type="Proteomes" id="UP001194468"/>
    </source>
</evidence>
<dbReference type="Proteomes" id="UP001194468">
    <property type="component" value="Unassembled WGS sequence"/>
</dbReference>
<comment type="caution">
    <text evidence="1">The sequence shown here is derived from an EMBL/GenBank/DDBJ whole genome shotgun (WGS) entry which is preliminary data.</text>
</comment>